<dbReference type="EMBL" id="CAEZSL010000192">
    <property type="protein sequence ID" value="CAB4552685.1"/>
    <property type="molecule type" value="Genomic_DNA"/>
</dbReference>
<proteinExistence type="predicted"/>
<dbReference type="EMBL" id="CAFBRX010000244">
    <property type="protein sequence ID" value="CAB5136433.1"/>
    <property type="molecule type" value="Genomic_DNA"/>
</dbReference>
<evidence type="ECO:0000256" key="1">
    <source>
        <dbReference type="SAM" id="Phobius"/>
    </source>
</evidence>
<sequence length="51" mass="5395">MPGAVVLIIALISFPIVVGLSMAPVAALLGHLLWKDGEIRNEGSELLELNN</sequence>
<dbReference type="AlphaFoldDB" id="A0A6J6CNH7"/>
<keyword evidence="1" id="KW-0472">Membrane</keyword>
<evidence type="ECO:0000313" key="2">
    <source>
        <dbReference type="EMBL" id="CAB4552685.1"/>
    </source>
</evidence>
<evidence type="ECO:0000313" key="3">
    <source>
        <dbReference type="EMBL" id="CAB4632530.1"/>
    </source>
</evidence>
<evidence type="ECO:0000313" key="5">
    <source>
        <dbReference type="EMBL" id="CAB5133174.1"/>
    </source>
</evidence>
<evidence type="ECO:0000313" key="4">
    <source>
        <dbReference type="EMBL" id="CAB4789647.1"/>
    </source>
</evidence>
<accession>A0A6J6CNH7</accession>
<name>A0A6J6CNH7_9ZZZZ</name>
<organism evidence="2">
    <name type="scientific">freshwater metagenome</name>
    <dbReference type="NCBI Taxonomy" id="449393"/>
    <lineage>
        <taxon>unclassified sequences</taxon>
        <taxon>metagenomes</taxon>
        <taxon>ecological metagenomes</taxon>
    </lineage>
</organism>
<dbReference type="EMBL" id="CAEZZV010000226">
    <property type="protein sequence ID" value="CAB4789647.1"/>
    <property type="molecule type" value="Genomic_DNA"/>
</dbReference>
<feature type="transmembrane region" description="Helical" evidence="1">
    <location>
        <begin position="6"/>
        <end position="34"/>
    </location>
</feature>
<keyword evidence="1" id="KW-0812">Transmembrane</keyword>
<dbReference type="EMBL" id="CAFBRX010000193">
    <property type="protein sequence ID" value="CAB5133174.1"/>
    <property type="molecule type" value="Genomic_DNA"/>
</dbReference>
<keyword evidence="1" id="KW-1133">Transmembrane helix</keyword>
<evidence type="ECO:0000313" key="6">
    <source>
        <dbReference type="EMBL" id="CAB5136433.1"/>
    </source>
</evidence>
<gene>
    <name evidence="2" type="ORF">UFOPK1421_01389</name>
    <name evidence="3" type="ORF">UFOPK1960_00776</name>
    <name evidence="4" type="ORF">UFOPK2921_01368</name>
    <name evidence="5" type="ORF">UFOPK4422_01470</name>
    <name evidence="6" type="ORF">UFOPK4422_01662</name>
</gene>
<protein>
    <submittedName>
        <fullName evidence="2">Unannotated protein</fullName>
    </submittedName>
</protein>
<reference evidence="2" key="1">
    <citation type="submission" date="2020-05" db="EMBL/GenBank/DDBJ databases">
        <authorList>
            <person name="Chiriac C."/>
            <person name="Salcher M."/>
            <person name="Ghai R."/>
            <person name="Kavagutti S V."/>
        </authorList>
    </citation>
    <scope>NUCLEOTIDE SEQUENCE</scope>
</reference>
<dbReference type="EMBL" id="CAEZVL010000105">
    <property type="protein sequence ID" value="CAB4632530.1"/>
    <property type="molecule type" value="Genomic_DNA"/>
</dbReference>